<organism evidence="1 2">
    <name type="scientific">Pseudoxanthomonas mexicana</name>
    <dbReference type="NCBI Taxonomy" id="128785"/>
    <lineage>
        <taxon>Bacteria</taxon>
        <taxon>Pseudomonadati</taxon>
        <taxon>Pseudomonadota</taxon>
        <taxon>Gammaproteobacteria</taxon>
        <taxon>Lysobacterales</taxon>
        <taxon>Lysobacteraceae</taxon>
        <taxon>Pseudoxanthomonas</taxon>
    </lineage>
</organism>
<reference evidence="1 2" key="1">
    <citation type="submission" date="2020-08" db="EMBL/GenBank/DDBJ databases">
        <title>Streptomycin Non-resistant strain, P. mexicana.</title>
        <authorList>
            <person name="Ganesh-Kumar S."/>
            <person name="Zhe T."/>
            <person name="Yu Z."/>
            <person name="Min Y."/>
        </authorList>
    </citation>
    <scope>NUCLEOTIDE SEQUENCE [LARGE SCALE GENOMIC DNA]</scope>
    <source>
        <strain evidence="1 2">GTZY2</strain>
    </source>
</reference>
<dbReference type="Pfam" id="PF04314">
    <property type="entry name" value="PCuAC"/>
    <property type="match status" value="1"/>
</dbReference>
<dbReference type="InterPro" id="IPR058248">
    <property type="entry name" value="Lxx211020-like"/>
</dbReference>
<dbReference type="Gene3D" id="2.60.40.1890">
    <property type="entry name" value="PCu(A)C copper chaperone"/>
    <property type="match status" value="1"/>
</dbReference>
<dbReference type="GeneID" id="81471457"/>
<dbReference type="PANTHER" id="PTHR36302:SF1">
    <property type="entry name" value="COPPER CHAPERONE PCU(A)C"/>
    <property type="match status" value="1"/>
</dbReference>
<accession>A0A7G9T8L7</accession>
<dbReference type="Proteomes" id="UP000515838">
    <property type="component" value="Chromosome"/>
</dbReference>
<evidence type="ECO:0000313" key="2">
    <source>
        <dbReference type="Proteomes" id="UP000515838"/>
    </source>
</evidence>
<name>A0A7G9T8L7_PSEMX</name>
<dbReference type="RefSeq" id="WP_187572239.1">
    <property type="nucleotide sequence ID" value="NZ_CP060731.1"/>
</dbReference>
<evidence type="ECO:0000313" key="1">
    <source>
        <dbReference type="EMBL" id="QNN76442.1"/>
    </source>
</evidence>
<dbReference type="AlphaFoldDB" id="A0A7G9T8L7"/>
<dbReference type="InterPro" id="IPR036182">
    <property type="entry name" value="PCuAC_sf"/>
</dbReference>
<sequence length="157" mass="16504">MKRSLASLILLLSACQPSPHETQPPAPPSAAVTVADPWLRATPPGAPVAGGFLTLHNGTSADDRLLAVESAAAQRVEIHEMRDEGGVARMRELVDGLPLPAGTTAELKPGGHHLMFIQPTRALPAGEQVDATLVFERAGRMPVVFEVRPLGAAAPHH</sequence>
<dbReference type="PANTHER" id="PTHR36302">
    <property type="entry name" value="BLR7088 PROTEIN"/>
    <property type="match status" value="1"/>
</dbReference>
<dbReference type="EMBL" id="CP060731">
    <property type="protein sequence ID" value="QNN76442.1"/>
    <property type="molecule type" value="Genomic_DNA"/>
</dbReference>
<gene>
    <name evidence="1" type="ORF">IAE60_10780</name>
</gene>
<dbReference type="PROSITE" id="PS51257">
    <property type="entry name" value="PROKAR_LIPOPROTEIN"/>
    <property type="match status" value="1"/>
</dbReference>
<dbReference type="SUPFAM" id="SSF110087">
    <property type="entry name" value="DR1885-like metal-binding protein"/>
    <property type="match status" value="1"/>
</dbReference>
<proteinExistence type="predicted"/>
<protein>
    <submittedName>
        <fullName evidence="1">Copper chaperone PCu(A)C</fullName>
    </submittedName>
</protein>
<dbReference type="InterPro" id="IPR007410">
    <property type="entry name" value="LpqE-like"/>
</dbReference>